<comment type="caution">
    <text evidence="1">The sequence shown here is derived from an EMBL/GenBank/DDBJ whole genome shotgun (WGS) entry which is preliminary data.</text>
</comment>
<proteinExistence type="predicted"/>
<evidence type="ECO:0000313" key="1">
    <source>
        <dbReference type="EMBL" id="KAL1401073.1"/>
    </source>
</evidence>
<evidence type="ECO:0000313" key="2">
    <source>
        <dbReference type="Proteomes" id="UP001562425"/>
    </source>
</evidence>
<keyword evidence="2" id="KW-1185">Reference proteome</keyword>
<accession>A0ABD1DMU1</accession>
<dbReference type="Proteomes" id="UP001562425">
    <property type="component" value="Unassembled WGS sequence"/>
</dbReference>
<sequence>MSLVELMFLASKIGTPGERVRVTEWIKRLASESQAEGSHPRLVLEYVEYLKLMLSGSPVYFVEPFATFPPKNGQKLLPLAELLGNSLANACPYLPRSGQLAPVVLHSAGDDTSMISVQRDADGEIYCYMAIAPRND</sequence>
<reference evidence="1 2" key="1">
    <citation type="submission" date="2024-05" db="EMBL/GenBank/DDBJ databases">
        <title>Culex pipiens pipiens assembly and annotation.</title>
        <authorList>
            <person name="Alout H."/>
            <person name="Durand T."/>
        </authorList>
    </citation>
    <scope>NUCLEOTIDE SEQUENCE [LARGE SCALE GENOMIC DNA]</scope>
    <source>
        <strain evidence="1">HA-2024</strain>
        <tissue evidence="1">Whole body</tissue>
    </source>
</reference>
<protein>
    <recommendedName>
        <fullName evidence="3">DUF4485 domain-containing protein</fullName>
    </recommendedName>
</protein>
<evidence type="ECO:0008006" key="3">
    <source>
        <dbReference type="Google" id="ProtNLM"/>
    </source>
</evidence>
<gene>
    <name evidence="1" type="ORF">pipiens_006911</name>
</gene>
<name>A0ABD1DMU1_CULPP</name>
<organism evidence="1 2">
    <name type="scientific">Culex pipiens pipiens</name>
    <name type="common">Northern house mosquito</name>
    <dbReference type="NCBI Taxonomy" id="38569"/>
    <lineage>
        <taxon>Eukaryota</taxon>
        <taxon>Metazoa</taxon>
        <taxon>Ecdysozoa</taxon>
        <taxon>Arthropoda</taxon>
        <taxon>Hexapoda</taxon>
        <taxon>Insecta</taxon>
        <taxon>Pterygota</taxon>
        <taxon>Neoptera</taxon>
        <taxon>Endopterygota</taxon>
        <taxon>Diptera</taxon>
        <taxon>Nematocera</taxon>
        <taxon>Culicoidea</taxon>
        <taxon>Culicidae</taxon>
        <taxon>Culicinae</taxon>
        <taxon>Culicini</taxon>
        <taxon>Culex</taxon>
        <taxon>Culex</taxon>
    </lineage>
</organism>
<dbReference type="AlphaFoldDB" id="A0ABD1DMU1"/>
<dbReference type="EMBL" id="JBEHCU010005053">
    <property type="protein sequence ID" value="KAL1401073.1"/>
    <property type="molecule type" value="Genomic_DNA"/>
</dbReference>